<comment type="catalytic activity">
    <reaction evidence="7 8">
        <text>an N-acyl-L-alpha-aminoacyl-tRNA + H2O = an N-acyl-L-amino acid + a tRNA + H(+)</text>
        <dbReference type="Rhea" id="RHEA:54448"/>
        <dbReference type="Rhea" id="RHEA-COMP:10123"/>
        <dbReference type="Rhea" id="RHEA-COMP:13883"/>
        <dbReference type="ChEBI" id="CHEBI:15377"/>
        <dbReference type="ChEBI" id="CHEBI:15378"/>
        <dbReference type="ChEBI" id="CHEBI:59874"/>
        <dbReference type="ChEBI" id="CHEBI:78442"/>
        <dbReference type="ChEBI" id="CHEBI:138191"/>
        <dbReference type="EC" id="3.1.1.29"/>
    </reaction>
</comment>
<keyword evidence="7" id="KW-0963">Cytoplasm</keyword>
<dbReference type="EMBL" id="JASJEV010000008">
    <property type="protein sequence ID" value="MDJ1159311.1"/>
    <property type="molecule type" value="Genomic_DNA"/>
</dbReference>
<dbReference type="RefSeq" id="WP_283741309.1">
    <property type="nucleotide sequence ID" value="NZ_JASJEV010000008.1"/>
</dbReference>
<keyword evidence="3 7" id="KW-0378">Hydrolase</keyword>
<dbReference type="GO" id="GO:0004045">
    <property type="term" value="F:peptidyl-tRNA hydrolase activity"/>
    <property type="evidence" value="ECO:0007669"/>
    <property type="project" value="UniProtKB-EC"/>
</dbReference>
<dbReference type="PANTHER" id="PTHR17224">
    <property type="entry name" value="PEPTIDYL-TRNA HYDROLASE"/>
    <property type="match status" value="1"/>
</dbReference>
<feature type="binding site" evidence="7">
    <location>
        <position position="64"/>
    </location>
    <ligand>
        <name>tRNA</name>
        <dbReference type="ChEBI" id="CHEBI:17843"/>
    </ligand>
</feature>
<evidence type="ECO:0000313" key="11">
    <source>
        <dbReference type="Proteomes" id="UP001321492"/>
    </source>
</evidence>
<dbReference type="PROSITE" id="PS01195">
    <property type="entry name" value="PEPT_TRNA_HYDROL_1"/>
    <property type="match status" value="1"/>
</dbReference>
<evidence type="ECO:0000256" key="3">
    <source>
        <dbReference type="ARBA" id="ARBA00022801"/>
    </source>
</evidence>
<name>A0ABT7AL31_9HYPH</name>
<comment type="function">
    <text evidence="7">Hydrolyzes ribosome-free peptidyl-tRNAs (with 1 or more amino acids incorporated), which drop off the ribosome during protein synthesis, or as a result of ribosome stalling.</text>
</comment>
<dbReference type="InterPro" id="IPR001328">
    <property type="entry name" value="Pept_tRNA_hydro"/>
</dbReference>
<dbReference type="PROSITE" id="PS01196">
    <property type="entry name" value="PEPT_TRNA_HYDROL_2"/>
    <property type="match status" value="1"/>
</dbReference>
<keyword evidence="2 7" id="KW-0820">tRNA-binding</keyword>
<dbReference type="HAMAP" id="MF_00083">
    <property type="entry name" value="Pept_tRNA_hydro_bact"/>
    <property type="match status" value="1"/>
</dbReference>
<dbReference type="InterPro" id="IPR018171">
    <property type="entry name" value="Pept_tRNA_hydro_CS"/>
</dbReference>
<proteinExistence type="inferred from homology"/>
<feature type="binding site" evidence="7">
    <location>
        <position position="112"/>
    </location>
    <ligand>
        <name>tRNA</name>
        <dbReference type="ChEBI" id="CHEBI:17843"/>
    </ligand>
</feature>
<evidence type="ECO:0000256" key="4">
    <source>
        <dbReference type="ARBA" id="ARBA00022884"/>
    </source>
</evidence>
<protein>
    <recommendedName>
        <fullName evidence="6 7">Peptidyl-tRNA hydrolase</fullName>
        <shortName evidence="7">Pth</shortName>
        <ecNumber evidence="1 7">3.1.1.29</ecNumber>
    </recommendedName>
</protein>
<comment type="function">
    <text evidence="7">Catalyzes the release of premature peptidyl moieties from peptidyl-tRNA molecules trapped in stalled 50S ribosomal subunits, and thus maintains levels of free tRNAs and 50S ribosomes.</text>
</comment>
<feature type="active site" description="Proton acceptor" evidence="7">
    <location>
        <position position="19"/>
    </location>
</feature>
<dbReference type="Gene3D" id="3.40.50.1470">
    <property type="entry name" value="Peptidyl-tRNA hydrolase"/>
    <property type="match status" value="1"/>
</dbReference>
<comment type="subcellular location">
    <subcellularLocation>
        <location evidence="7">Cytoplasm</location>
    </subcellularLocation>
</comment>
<comment type="similarity">
    <text evidence="5 7 9">Belongs to the PTH family.</text>
</comment>
<gene>
    <name evidence="7 10" type="primary">pth</name>
    <name evidence="10" type="ORF">QNA08_13810</name>
</gene>
<reference evidence="10 11" key="1">
    <citation type="submission" date="2023-05" db="EMBL/GenBank/DDBJ databases">
        <title>Chelatococcus sp. nov., a moderately thermophilic bacterium isolated from hot spring microbial mat.</title>
        <authorList>
            <person name="Hu C.-J."/>
            <person name="Li W.-J."/>
        </authorList>
    </citation>
    <scope>NUCLEOTIDE SEQUENCE [LARGE SCALE GENOMIC DNA]</scope>
    <source>
        <strain evidence="10 11">SYSU G07232</strain>
    </source>
</reference>
<feature type="binding site" evidence="7">
    <location>
        <position position="14"/>
    </location>
    <ligand>
        <name>tRNA</name>
        <dbReference type="ChEBI" id="CHEBI:17843"/>
    </ligand>
</feature>
<comment type="caution">
    <text evidence="10">The sequence shown here is derived from an EMBL/GenBank/DDBJ whole genome shotgun (WGS) entry which is preliminary data.</text>
</comment>
<keyword evidence="11" id="KW-1185">Reference proteome</keyword>
<sequence>MLLLVGLGNPGARYARNRHNIGFMAVEAIARAHNAAPWRQRFQGLVSEATIGGERALLLLPQTYMNESGRAVSEAARFFKIPLTDIVVFHDELDLPPAKLRMKTGGGNAGHNGLRSITAQVGNDYRRARLGIGHPGDKALVHAYVLNDFGRSEEPWVEDLCRAVADFAPLLAKGDDSTFQNKVHLAMEGRGWTDVKRVGERAKE</sequence>
<dbReference type="Proteomes" id="UP001321492">
    <property type="component" value="Unassembled WGS sequence"/>
</dbReference>
<comment type="subunit">
    <text evidence="7">Monomer.</text>
</comment>
<organism evidence="10 11">
    <name type="scientific">Chelatococcus albus</name>
    <dbReference type="NCBI Taxonomy" id="3047466"/>
    <lineage>
        <taxon>Bacteria</taxon>
        <taxon>Pseudomonadati</taxon>
        <taxon>Pseudomonadota</taxon>
        <taxon>Alphaproteobacteria</taxon>
        <taxon>Hyphomicrobiales</taxon>
        <taxon>Chelatococcaceae</taxon>
        <taxon>Chelatococcus</taxon>
    </lineage>
</organism>
<dbReference type="Pfam" id="PF01195">
    <property type="entry name" value="Pept_tRNA_hydro"/>
    <property type="match status" value="1"/>
</dbReference>
<evidence type="ECO:0000256" key="6">
    <source>
        <dbReference type="ARBA" id="ARBA00050038"/>
    </source>
</evidence>
<evidence type="ECO:0000256" key="9">
    <source>
        <dbReference type="RuleBase" id="RU004320"/>
    </source>
</evidence>
<evidence type="ECO:0000256" key="1">
    <source>
        <dbReference type="ARBA" id="ARBA00013260"/>
    </source>
</evidence>
<evidence type="ECO:0000256" key="2">
    <source>
        <dbReference type="ARBA" id="ARBA00022555"/>
    </source>
</evidence>
<accession>A0ABT7AL31</accession>
<feature type="site" description="Stabilizes the basic form of H active site to accept a proton" evidence="7">
    <location>
        <position position="91"/>
    </location>
</feature>
<evidence type="ECO:0000256" key="8">
    <source>
        <dbReference type="RuleBase" id="RU000673"/>
    </source>
</evidence>
<dbReference type="InterPro" id="IPR036416">
    <property type="entry name" value="Pept_tRNA_hydro_sf"/>
</dbReference>
<keyword evidence="4 7" id="KW-0694">RNA-binding</keyword>
<dbReference type="NCBIfam" id="TIGR00447">
    <property type="entry name" value="pth"/>
    <property type="match status" value="1"/>
</dbReference>
<dbReference type="CDD" id="cd00462">
    <property type="entry name" value="PTH"/>
    <property type="match status" value="1"/>
</dbReference>
<evidence type="ECO:0000313" key="10">
    <source>
        <dbReference type="EMBL" id="MDJ1159311.1"/>
    </source>
</evidence>
<evidence type="ECO:0000256" key="5">
    <source>
        <dbReference type="ARBA" id="ARBA00038063"/>
    </source>
</evidence>
<dbReference type="SUPFAM" id="SSF53178">
    <property type="entry name" value="Peptidyl-tRNA hydrolase-like"/>
    <property type="match status" value="1"/>
</dbReference>
<evidence type="ECO:0000256" key="7">
    <source>
        <dbReference type="HAMAP-Rule" id="MF_00083"/>
    </source>
</evidence>
<dbReference type="EC" id="3.1.1.29" evidence="1 7"/>
<feature type="site" description="Discriminates between blocked and unblocked aminoacyl-tRNA" evidence="7">
    <location>
        <position position="9"/>
    </location>
</feature>
<feature type="binding site" evidence="7">
    <location>
        <position position="66"/>
    </location>
    <ligand>
        <name>tRNA</name>
        <dbReference type="ChEBI" id="CHEBI:17843"/>
    </ligand>
</feature>
<dbReference type="PANTHER" id="PTHR17224:SF1">
    <property type="entry name" value="PEPTIDYL-TRNA HYDROLASE"/>
    <property type="match status" value="1"/>
</dbReference>